<dbReference type="RefSeq" id="WP_195173288.1">
    <property type="nucleotide sequence ID" value="NZ_CP062983.1"/>
</dbReference>
<dbReference type="PROSITE" id="PS51318">
    <property type="entry name" value="TAT"/>
    <property type="match status" value="1"/>
</dbReference>
<gene>
    <name evidence="1" type="ORF">G4Y79_16595</name>
</gene>
<name>A0A7S8EDY7_9CHLR</name>
<dbReference type="Pfam" id="PF01547">
    <property type="entry name" value="SBP_bac_1"/>
    <property type="match status" value="1"/>
</dbReference>
<dbReference type="NCBIfam" id="TIGR01409">
    <property type="entry name" value="TAT_signal_seq"/>
    <property type="match status" value="1"/>
</dbReference>
<dbReference type="SUPFAM" id="SSF53850">
    <property type="entry name" value="Periplasmic binding protein-like II"/>
    <property type="match status" value="1"/>
</dbReference>
<dbReference type="EMBL" id="CP062983">
    <property type="protein sequence ID" value="QPC85225.1"/>
    <property type="molecule type" value="Genomic_DNA"/>
</dbReference>
<organism evidence="1 2">
    <name type="scientific">Phototrophicus methaneseepsis</name>
    <dbReference type="NCBI Taxonomy" id="2710758"/>
    <lineage>
        <taxon>Bacteria</taxon>
        <taxon>Bacillati</taxon>
        <taxon>Chloroflexota</taxon>
        <taxon>Candidatus Thermofontia</taxon>
        <taxon>Phototrophicales</taxon>
        <taxon>Phototrophicaceae</taxon>
        <taxon>Phototrophicus</taxon>
    </lineage>
</organism>
<keyword evidence="2" id="KW-1185">Reference proteome</keyword>
<dbReference type="InterPro" id="IPR006311">
    <property type="entry name" value="TAT_signal"/>
</dbReference>
<sequence length="428" mass="47434">MSKYKLSRRDFLRTAATATAGMFAANAVPFVARAQDTTTIRLLAWGNPTEFEAREATIAMFEEAFPNIKVEFLHTPDDYNTKLQTMLAGGDYPDVIYIGNGDVLPYVARGQFEPLDAYIERDSFDTSDIFAANLALYNVDGVQYGFPMDAPSQQLFYNVTRFEEAGVERPPSDWEDETWTWDSFLEKAIALTDKSQNKWGFQVKNDFRSNWIWITSNGGSFFNEDGTACVINEPEAVEALQFLADLIHVHEVAPPLDVASEMGSATLFESGITAMETWWPAMGRMRESIGDKFVWDVAPHPAGKAGKSTAGGGSGQVISAFSPNKDAAWEFVKFMATTEAAEKWTEIMGIVPPLQSVAESDVYLQPGQPPEHISVFTEGAPYLHPDPRNAAFTQASQVMITELDRLWIGQADAQEVADTIVEKVNDLL</sequence>
<proteinExistence type="predicted"/>
<dbReference type="AlphaFoldDB" id="A0A7S8EDY7"/>
<accession>A0A7S8EDY7</accession>
<dbReference type="PANTHER" id="PTHR43649">
    <property type="entry name" value="ARABINOSE-BINDING PROTEIN-RELATED"/>
    <property type="match status" value="1"/>
</dbReference>
<evidence type="ECO:0000313" key="1">
    <source>
        <dbReference type="EMBL" id="QPC85225.1"/>
    </source>
</evidence>
<dbReference type="InterPro" id="IPR019546">
    <property type="entry name" value="TAT_signal_bac_arc"/>
</dbReference>
<dbReference type="InterPro" id="IPR050490">
    <property type="entry name" value="Bact_solute-bd_prot1"/>
</dbReference>
<dbReference type="Gene3D" id="3.40.190.10">
    <property type="entry name" value="Periplasmic binding protein-like II"/>
    <property type="match status" value="1"/>
</dbReference>
<dbReference type="Proteomes" id="UP000594468">
    <property type="component" value="Chromosome"/>
</dbReference>
<dbReference type="CDD" id="cd13585">
    <property type="entry name" value="PBP2_TMBP_like"/>
    <property type="match status" value="1"/>
</dbReference>
<evidence type="ECO:0000313" key="2">
    <source>
        <dbReference type="Proteomes" id="UP000594468"/>
    </source>
</evidence>
<protein>
    <submittedName>
        <fullName evidence="1">Extracellular solute-binding protein</fullName>
    </submittedName>
</protein>
<dbReference type="InterPro" id="IPR006059">
    <property type="entry name" value="SBP"/>
</dbReference>
<dbReference type="PANTHER" id="PTHR43649:SF12">
    <property type="entry name" value="DIACETYLCHITOBIOSE BINDING PROTEIN DASA"/>
    <property type="match status" value="1"/>
</dbReference>
<reference evidence="1 2" key="1">
    <citation type="submission" date="2020-02" db="EMBL/GenBank/DDBJ databases">
        <authorList>
            <person name="Zheng R.K."/>
            <person name="Sun C.M."/>
        </authorList>
    </citation>
    <scope>NUCLEOTIDE SEQUENCE [LARGE SCALE GENOMIC DNA]</scope>
    <source>
        <strain evidence="2">rifampicinis</strain>
    </source>
</reference>
<dbReference type="KEGG" id="pmet:G4Y79_16595"/>